<feature type="domain" description="Tripartite ATP-independent periplasmic transporters DctQ component" evidence="10">
    <location>
        <begin position="31"/>
        <end position="158"/>
    </location>
</feature>
<evidence type="ECO:0000256" key="7">
    <source>
        <dbReference type="ARBA" id="ARBA00023136"/>
    </source>
</evidence>
<comment type="function">
    <text evidence="9">Part of the tripartite ATP-independent periplasmic (TRAP) transport system.</text>
</comment>
<dbReference type="GO" id="GO:0005886">
    <property type="term" value="C:plasma membrane"/>
    <property type="evidence" value="ECO:0007669"/>
    <property type="project" value="UniProtKB-SubCell"/>
</dbReference>
<evidence type="ECO:0000256" key="8">
    <source>
        <dbReference type="ARBA" id="ARBA00038436"/>
    </source>
</evidence>
<keyword evidence="2 9" id="KW-0813">Transport</keyword>
<evidence type="ECO:0000256" key="2">
    <source>
        <dbReference type="ARBA" id="ARBA00022448"/>
    </source>
</evidence>
<keyword evidence="7 9" id="KW-0472">Membrane</keyword>
<evidence type="ECO:0000256" key="5">
    <source>
        <dbReference type="ARBA" id="ARBA00022692"/>
    </source>
</evidence>
<evidence type="ECO:0000256" key="4">
    <source>
        <dbReference type="ARBA" id="ARBA00022519"/>
    </source>
</evidence>
<gene>
    <name evidence="11" type="ORF">BCM14_1371</name>
</gene>
<feature type="transmembrane region" description="Helical" evidence="9">
    <location>
        <begin position="17"/>
        <end position="38"/>
    </location>
</feature>
<protein>
    <recommendedName>
        <fullName evidence="9">TRAP transporter small permease protein</fullName>
    </recommendedName>
</protein>
<organism evidence="11 12">
    <name type="scientific">Jezberella montanilacus</name>
    <dbReference type="NCBI Taxonomy" id="323426"/>
    <lineage>
        <taxon>Bacteria</taxon>
        <taxon>Pseudomonadati</taxon>
        <taxon>Pseudomonadota</taxon>
        <taxon>Betaproteobacteria</taxon>
        <taxon>Burkholderiales</taxon>
        <taxon>Alcaligenaceae</taxon>
        <taxon>Jezberella</taxon>
    </lineage>
</organism>
<dbReference type="Proteomes" id="UP000238308">
    <property type="component" value="Unassembled WGS sequence"/>
</dbReference>
<evidence type="ECO:0000256" key="6">
    <source>
        <dbReference type="ARBA" id="ARBA00022989"/>
    </source>
</evidence>
<comment type="similarity">
    <text evidence="8 9">Belongs to the TRAP transporter small permease family.</text>
</comment>
<keyword evidence="4 9" id="KW-0997">Cell inner membrane</keyword>
<evidence type="ECO:0000256" key="3">
    <source>
        <dbReference type="ARBA" id="ARBA00022475"/>
    </source>
</evidence>
<reference evidence="11 12" key="1">
    <citation type="submission" date="2018-03" db="EMBL/GenBank/DDBJ databases">
        <title>Genomic Encyclopedia of Type Strains, Phase III (KMG-III): the genomes of soil and plant-associated and newly described type strains.</title>
        <authorList>
            <person name="Whitman W."/>
        </authorList>
    </citation>
    <scope>NUCLEOTIDE SEQUENCE [LARGE SCALE GENOMIC DNA]</scope>
    <source>
        <strain evidence="11 12">MWH-P2sevCIIIb</strain>
    </source>
</reference>
<keyword evidence="3" id="KW-1003">Cell membrane</keyword>
<evidence type="ECO:0000313" key="11">
    <source>
        <dbReference type="EMBL" id="PRY98538.1"/>
    </source>
</evidence>
<keyword evidence="12" id="KW-1185">Reference proteome</keyword>
<evidence type="ECO:0000256" key="9">
    <source>
        <dbReference type="RuleBase" id="RU369079"/>
    </source>
</evidence>
<dbReference type="Pfam" id="PF04290">
    <property type="entry name" value="DctQ"/>
    <property type="match status" value="1"/>
</dbReference>
<dbReference type="InterPro" id="IPR055348">
    <property type="entry name" value="DctQ"/>
</dbReference>
<keyword evidence="5 9" id="KW-0812">Transmembrane</keyword>
<keyword evidence="6 9" id="KW-1133">Transmembrane helix</keyword>
<evidence type="ECO:0000256" key="1">
    <source>
        <dbReference type="ARBA" id="ARBA00004429"/>
    </source>
</evidence>
<comment type="subunit">
    <text evidence="9">The complex comprises the extracytoplasmic solute receptor protein and the two transmembrane proteins.</text>
</comment>
<dbReference type="GO" id="GO:0022857">
    <property type="term" value="F:transmembrane transporter activity"/>
    <property type="evidence" value="ECO:0007669"/>
    <property type="project" value="UniProtKB-UniRule"/>
</dbReference>
<dbReference type="InterPro" id="IPR007387">
    <property type="entry name" value="TRAP_DctQ"/>
</dbReference>
<sequence>MNIISYFQGFISQINRLMVALGSLGLAAASLILSYSVVSRSLFNATTDWQDEAAVFCLVGVTFLSAAFVQERRSHIGISAVAGLLPGFLEKLRVFFIDLVSFAFCSFFTWKSWTLWHEAWSDGQVTSSSWGPPLAIPYGLMATGMSLLCIQLLLHTLGHLFGVTTTAAKGH</sequence>
<dbReference type="PANTHER" id="PTHR35011">
    <property type="entry name" value="2,3-DIKETO-L-GULONATE TRAP TRANSPORTER SMALL PERMEASE PROTEIN YIAM"/>
    <property type="match status" value="1"/>
</dbReference>
<feature type="transmembrane region" description="Helical" evidence="9">
    <location>
        <begin position="53"/>
        <end position="71"/>
    </location>
</feature>
<comment type="caution">
    <text evidence="11">The sequence shown here is derived from an EMBL/GenBank/DDBJ whole genome shotgun (WGS) entry which is preliminary data.</text>
</comment>
<dbReference type="RefSeq" id="WP_106227239.1">
    <property type="nucleotide sequence ID" value="NZ_PVTV01000012.1"/>
</dbReference>
<dbReference type="OrthoDB" id="9179153at2"/>
<evidence type="ECO:0000313" key="12">
    <source>
        <dbReference type="Proteomes" id="UP000238308"/>
    </source>
</evidence>
<proteinExistence type="inferred from homology"/>
<dbReference type="GO" id="GO:0015740">
    <property type="term" value="P:C4-dicarboxylate transport"/>
    <property type="evidence" value="ECO:0007669"/>
    <property type="project" value="TreeGrafter"/>
</dbReference>
<comment type="caution">
    <text evidence="9">Lacks conserved residue(s) required for the propagation of feature annotation.</text>
</comment>
<comment type="subcellular location">
    <subcellularLocation>
        <location evidence="1 9">Cell inner membrane</location>
        <topology evidence="1 9">Multi-pass membrane protein</topology>
    </subcellularLocation>
</comment>
<dbReference type="EMBL" id="PVTV01000012">
    <property type="protein sequence ID" value="PRY98538.1"/>
    <property type="molecule type" value="Genomic_DNA"/>
</dbReference>
<name>A0A2T0XHW4_9BURK</name>
<feature type="transmembrane region" description="Helical" evidence="9">
    <location>
        <begin position="130"/>
        <end position="154"/>
    </location>
</feature>
<evidence type="ECO:0000259" key="10">
    <source>
        <dbReference type="Pfam" id="PF04290"/>
    </source>
</evidence>
<dbReference type="AlphaFoldDB" id="A0A2T0XHW4"/>
<accession>A0A2T0XHW4</accession>
<dbReference type="PANTHER" id="PTHR35011:SF10">
    <property type="entry name" value="TRAP TRANSPORTER SMALL PERMEASE PROTEIN"/>
    <property type="match status" value="1"/>
</dbReference>